<evidence type="ECO:0000256" key="3">
    <source>
        <dbReference type="SAM" id="Coils"/>
    </source>
</evidence>
<dbReference type="AlphaFoldDB" id="A0A1W1BJI5"/>
<gene>
    <name evidence="5" type="ORF">MNB_SV-6-50</name>
</gene>
<dbReference type="Pfam" id="PF02646">
    <property type="entry name" value="RmuC"/>
    <property type="match status" value="1"/>
</dbReference>
<sequence>MNELIIASISLLIGGVAVWLIGLLTLKKRYESENQHIRDELNATISSLQERLDEERDSLNRSQLLSKECQKSYEDVRSNYHRLEQESAIYKERLRESHDKLLKCKKLQEEYKNLQSVYEESKLKLTTSLSIAKSTMAERDIYLKKLEDEREEQNSKLDMVYSQLTQSQNSIKELEGRLESEMRSSREKIEILQSAKADMKLEFTQLAHSILKENSQSFSEQNIESINSMISPIKEQFEEFKKQINDVYVKETQERSMLQAEIKNIKEINMQMSREANNLTNALKGESKTQGIWGEMILERVLENSGLKAGESYKREVSLEHESDGSRYRPDVIVYLPDSREIIIDAKTSLRAYERYISEENEEYKAKHADQHIASIKKHIQDLSTKDYRGLRGVETLDFIFMFIPIESALLMAMEYDSTLFDYAFKKNVILVGPTTLMVALRAVENTWRYEHQRRNATEIAKRAGHLFDKFVGFVEDMDKLGSQISRAQKTYDETYRKLHTGNGSITSQFKKLEILGAAATKDLPNHILKEIES</sequence>
<feature type="transmembrane region" description="Helical" evidence="4">
    <location>
        <begin position="6"/>
        <end position="26"/>
    </location>
</feature>
<protein>
    <submittedName>
        <fullName evidence="5">DNA recombination protein RmuC</fullName>
    </submittedName>
</protein>
<keyword evidence="1 3" id="KW-0175">Coiled coil</keyword>
<dbReference type="EMBL" id="FPHC01000031">
    <property type="protein sequence ID" value="SFV53678.1"/>
    <property type="molecule type" value="Genomic_DNA"/>
</dbReference>
<dbReference type="InterPro" id="IPR003798">
    <property type="entry name" value="DNA_recombination_RmuC"/>
</dbReference>
<name>A0A1W1BJI5_9ZZZZ</name>
<organism evidence="5">
    <name type="scientific">hydrothermal vent metagenome</name>
    <dbReference type="NCBI Taxonomy" id="652676"/>
    <lineage>
        <taxon>unclassified sequences</taxon>
        <taxon>metagenomes</taxon>
        <taxon>ecological metagenomes</taxon>
    </lineage>
</organism>
<reference evidence="5" key="1">
    <citation type="submission" date="2016-10" db="EMBL/GenBank/DDBJ databases">
        <authorList>
            <person name="de Groot N.N."/>
        </authorList>
    </citation>
    <scope>NUCLEOTIDE SEQUENCE</scope>
</reference>
<dbReference type="GO" id="GO:0006310">
    <property type="term" value="P:DNA recombination"/>
    <property type="evidence" value="ECO:0007669"/>
    <property type="project" value="UniProtKB-KW"/>
</dbReference>
<keyword evidence="2" id="KW-0233">DNA recombination</keyword>
<keyword evidence="4" id="KW-1133">Transmembrane helix</keyword>
<accession>A0A1W1BJI5</accession>
<keyword evidence="4" id="KW-0812">Transmembrane</keyword>
<proteinExistence type="predicted"/>
<evidence type="ECO:0000256" key="1">
    <source>
        <dbReference type="ARBA" id="ARBA00023054"/>
    </source>
</evidence>
<keyword evidence="4" id="KW-0472">Membrane</keyword>
<feature type="coiled-coil region" evidence="3">
    <location>
        <begin position="38"/>
        <end position="202"/>
    </location>
</feature>
<dbReference type="PANTHER" id="PTHR30563:SF0">
    <property type="entry name" value="DNA RECOMBINATION PROTEIN RMUC"/>
    <property type="match status" value="1"/>
</dbReference>
<evidence type="ECO:0000313" key="5">
    <source>
        <dbReference type="EMBL" id="SFV53678.1"/>
    </source>
</evidence>
<evidence type="ECO:0000256" key="2">
    <source>
        <dbReference type="ARBA" id="ARBA00023172"/>
    </source>
</evidence>
<feature type="coiled-coil region" evidence="3">
    <location>
        <begin position="255"/>
        <end position="282"/>
    </location>
</feature>
<evidence type="ECO:0000256" key="4">
    <source>
        <dbReference type="SAM" id="Phobius"/>
    </source>
</evidence>
<dbReference type="PANTHER" id="PTHR30563">
    <property type="entry name" value="DNA RECOMBINATION PROTEIN RMUC"/>
    <property type="match status" value="1"/>
</dbReference>